<keyword evidence="2" id="KW-0805">Transcription regulation</keyword>
<evidence type="ECO:0000259" key="7">
    <source>
        <dbReference type="PROSITE" id="PS50110"/>
    </source>
</evidence>
<dbReference type="SUPFAM" id="SSF46894">
    <property type="entry name" value="C-terminal effector domain of the bipartite response regulators"/>
    <property type="match status" value="1"/>
</dbReference>
<keyword evidence="4" id="KW-0804">Transcription</keyword>
<reference evidence="9" key="1">
    <citation type="journal article" date="2019" name="Int. J. Syst. Evol. Microbiol.">
        <title>The Global Catalogue of Microorganisms (GCM) 10K type strain sequencing project: providing services to taxonomists for standard genome sequencing and annotation.</title>
        <authorList>
            <consortium name="The Broad Institute Genomics Platform"/>
            <consortium name="The Broad Institute Genome Sequencing Center for Infectious Disease"/>
            <person name="Wu L."/>
            <person name="Ma J."/>
        </authorList>
    </citation>
    <scope>NUCLEOTIDE SEQUENCE [LARGE SCALE GENOMIC DNA]</scope>
    <source>
        <strain evidence="9">JCM 4816</strain>
    </source>
</reference>
<dbReference type="InterPro" id="IPR016032">
    <property type="entry name" value="Sig_transdc_resp-reg_C-effctor"/>
</dbReference>
<sequence length="233" mass="24656">MIPAQANQPIRVVIVDDEALIRSGLAMILSGAGDVDVVATCSGAEALTTVRAHQPRVVLLDIRMPDVDGLTLLRRIRELPDAPYVAMLTTFDTDEYLDQALHLGASGFLLKDTEPDALVRSVRAVATGAGCLSAPVLRRLGAQQRSGHPAAAQAVELLSDRERQVLAFLGHGLSNVEIGARMHLGAATVKDYVSAVLTKLGVVNRIQAAVLAERAGLIGDNLSSTNSAAERRL</sequence>
<name>A0ABW1G6I4_9ACTN</name>
<gene>
    <name evidence="8" type="ORF">ACFP3V_22565</name>
</gene>
<feature type="domain" description="HTH luxR-type" evidence="6">
    <location>
        <begin position="151"/>
        <end position="216"/>
    </location>
</feature>
<dbReference type="PANTHER" id="PTHR43214:SF24">
    <property type="entry name" value="TRANSCRIPTIONAL REGULATORY PROTEIN NARL-RELATED"/>
    <property type="match status" value="1"/>
</dbReference>
<evidence type="ECO:0000256" key="5">
    <source>
        <dbReference type="PROSITE-ProRule" id="PRU00169"/>
    </source>
</evidence>
<dbReference type="PANTHER" id="PTHR43214">
    <property type="entry name" value="TWO-COMPONENT RESPONSE REGULATOR"/>
    <property type="match status" value="1"/>
</dbReference>
<dbReference type="Gene3D" id="3.40.50.2300">
    <property type="match status" value="1"/>
</dbReference>
<accession>A0ABW1G6I4</accession>
<protein>
    <submittedName>
        <fullName evidence="8">Response regulator</fullName>
    </submittedName>
</protein>
<proteinExistence type="predicted"/>
<dbReference type="SMART" id="SM00448">
    <property type="entry name" value="REC"/>
    <property type="match status" value="1"/>
</dbReference>
<dbReference type="PRINTS" id="PR00038">
    <property type="entry name" value="HTHLUXR"/>
</dbReference>
<dbReference type="SMART" id="SM00421">
    <property type="entry name" value="HTH_LUXR"/>
    <property type="match status" value="1"/>
</dbReference>
<organism evidence="8 9">
    <name type="scientific">Streptacidiphilus monticola</name>
    <dbReference type="NCBI Taxonomy" id="2161674"/>
    <lineage>
        <taxon>Bacteria</taxon>
        <taxon>Bacillati</taxon>
        <taxon>Actinomycetota</taxon>
        <taxon>Actinomycetes</taxon>
        <taxon>Kitasatosporales</taxon>
        <taxon>Streptomycetaceae</taxon>
        <taxon>Streptacidiphilus</taxon>
    </lineage>
</organism>
<dbReference type="Pfam" id="PF00072">
    <property type="entry name" value="Response_reg"/>
    <property type="match status" value="1"/>
</dbReference>
<keyword evidence="3" id="KW-0238">DNA-binding</keyword>
<feature type="modified residue" description="4-aspartylphosphate" evidence="5">
    <location>
        <position position="61"/>
    </location>
</feature>
<dbReference type="InterPro" id="IPR000792">
    <property type="entry name" value="Tscrpt_reg_LuxR_C"/>
</dbReference>
<comment type="caution">
    <text evidence="8">The sequence shown here is derived from an EMBL/GenBank/DDBJ whole genome shotgun (WGS) entry which is preliminary data.</text>
</comment>
<dbReference type="CDD" id="cd06170">
    <property type="entry name" value="LuxR_C_like"/>
    <property type="match status" value="1"/>
</dbReference>
<dbReference type="InterPro" id="IPR058245">
    <property type="entry name" value="NreC/VraR/RcsB-like_REC"/>
</dbReference>
<evidence type="ECO:0000256" key="1">
    <source>
        <dbReference type="ARBA" id="ARBA00022553"/>
    </source>
</evidence>
<evidence type="ECO:0000256" key="3">
    <source>
        <dbReference type="ARBA" id="ARBA00023125"/>
    </source>
</evidence>
<dbReference type="PROSITE" id="PS00622">
    <property type="entry name" value="HTH_LUXR_1"/>
    <property type="match status" value="1"/>
</dbReference>
<evidence type="ECO:0000256" key="4">
    <source>
        <dbReference type="ARBA" id="ARBA00023163"/>
    </source>
</evidence>
<dbReference type="RefSeq" id="WP_380586350.1">
    <property type="nucleotide sequence ID" value="NZ_JBHSQJ010000097.1"/>
</dbReference>
<dbReference type="Proteomes" id="UP001596174">
    <property type="component" value="Unassembled WGS sequence"/>
</dbReference>
<evidence type="ECO:0000313" key="9">
    <source>
        <dbReference type="Proteomes" id="UP001596174"/>
    </source>
</evidence>
<dbReference type="EMBL" id="JBHSQJ010000097">
    <property type="protein sequence ID" value="MFC5909988.1"/>
    <property type="molecule type" value="Genomic_DNA"/>
</dbReference>
<dbReference type="Pfam" id="PF00196">
    <property type="entry name" value="GerE"/>
    <property type="match status" value="1"/>
</dbReference>
<dbReference type="InterPro" id="IPR011006">
    <property type="entry name" value="CheY-like_superfamily"/>
</dbReference>
<evidence type="ECO:0000313" key="8">
    <source>
        <dbReference type="EMBL" id="MFC5909988.1"/>
    </source>
</evidence>
<dbReference type="CDD" id="cd17535">
    <property type="entry name" value="REC_NarL-like"/>
    <property type="match status" value="1"/>
</dbReference>
<evidence type="ECO:0000259" key="6">
    <source>
        <dbReference type="PROSITE" id="PS50043"/>
    </source>
</evidence>
<dbReference type="PROSITE" id="PS50043">
    <property type="entry name" value="HTH_LUXR_2"/>
    <property type="match status" value="1"/>
</dbReference>
<feature type="domain" description="Response regulatory" evidence="7">
    <location>
        <begin position="11"/>
        <end position="126"/>
    </location>
</feature>
<dbReference type="SUPFAM" id="SSF52172">
    <property type="entry name" value="CheY-like"/>
    <property type="match status" value="1"/>
</dbReference>
<keyword evidence="9" id="KW-1185">Reference proteome</keyword>
<dbReference type="InterPro" id="IPR039420">
    <property type="entry name" value="WalR-like"/>
</dbReference>
<evidence type="ECO:0000256" key="2">
    <source>
        <dbReference type="ARBA" id="ARBA00023015"/>
    </source>
</evidence>
<keyword evidence="1 5" id="KW-0597">Phosphoprotein</keyword>
<dbReference type="InterPro" id="IPR001789">
    <property type="entry name" value="Sig_transdc_resp-reg_receiver"/>
</dbReference>
<dbReference type="PROSITE" id="PS50110">
    <property type="entry name" value="RESPONSE_REGULATORY"/>
    <property type="match status" value="1"/>
</dbReference>